<dbReference type="PANTHER" id="PTHR30290:SF37">
    <property type="entry name" value="NICKEL-BINDING PERIPLASMIC PROTEIN"/>
    <property type="match status" value="1"/>
</dbReference>
<dbReference type="SUPFAM" id="SSF53850">
    <property type="entry name" value="Periplasmic binding protein-like II"/>
    <property type="match status" value="1"/>
</dbReference>
<gene>
    <name evidence="3" type="ORF">H8708_03135</name>
</gene>
<dbReference type="InterPro" id="IPR030678">
    <property type="entry name" value="Peptide/Ni-bd"/>
</dbReference>
<accession>A0ABR7NQD9</accession>
<dbReference type="PROSITE" id="PS51257">
    <property type="entry name" value="PROKAR_LIPOPROTEIN"/>
    <property type="match status" value="1"/>
</dbReference>
<feature type="chain" id="PRO_5045602517" evidence="1">
    <location>
        <begin position="19"/>
        <end position="566"/>
    </location>
</feature>
<dbReference type="InterPro" id="IPR039424">
    <property type="entry name" value="SBP_5"/>
</dbReference>
<feature type="signal peptide" evidence="1">
    <location>
        <begin position="1"/>
        <end position="18"/>
    </location>
</feature>
<evidence type="ECO:0000313" key="4">
    <source>
        <dbReference type="Proteomes" id="UP000647491"/>
    </source>
</evidence>
<dbReference type="InterPro" id="IPR000914">
    <property type="entry name" value="SBP_5_dom"/>
</dbReference>
<name>A0ABR7NQD9_9FIRM</name>
<keyword evidence="1" id="KW-0732">Signal</keyword>
<dbReference type="PANTHER" id="PTHR30290">
    <property type="entry name" value="PERIPLASMIC BINDING COMPONENT OF ABC TRANSPORTER"/>
    <property type="match status" value="1"/>
</dbReference>
<dbReference type="RefSeq" id="WP_262426930.1">
    <property type="nucleotide sequence ID" value="NZ_JACRTJ010000007.1"/>
</dbReference>
<comment type="caution">
    <text evidence="3">The sequence shown here is derived from an EMBL/GenBank/DDBJ whole genome shotgun (WGS) entry which is preliminary data.</text>
</comment>
<proteinExistence type="predicted"/>
<dbReference type="Gene3D" id="3.10.105.10">
    <property type="entry name" value="Dipeptide-binding Protein, Domain 3"/>
    <property type="match status" value="1"/>
</dbReference>
<protein>
    <submittedName>
        <fullName evidence="3">Nickel ABC transporter, nickel/metallophore periplasmic binding protein</fullName>
    </submittedName>
</protein>
<evidence type="ECO:0000259" key="2">
    <source>
        <dbReference type="Pfam" id="PF00496"/>
    </source>
</evidence>
<sequence>MKRGMRLAWGLLASAAVAAMTACGNRDAGDMDKTAAGTTGQMQSEETETAVSEEEALEDRMLTVAVFEDTGTLNPYTGESPAYALDWVYEGLTAMENGVPVPELAREWEISGDGLTYTFHLRPDVKFSDGSPFTAENAKRNMDLVLGHREYYPYLPSLAVISSVEAADETTLTVHLTAPAPSLLNDLAGSYPFGMMGDEGFAAEGDVYQSAGALAEPEEENGFSTLGTGMWKLKTYVEGEYSVFERNEAYWGEKPGFRYLRTVVCSSAEEAAEAMKAGEADVMVDSEHITLELFKELEEAGFQTASAPSSSISVLNLNTAGPVTGDKAVRLALEYAAGREEISEKVYGGLQEPAGSYFSWRVPGTDVGIAPYGQDLEEAGRILEEAGWTYAEGETIRSKNGQRLELRLVYDDSIAGNGQVGELLKAQYEAAGIQVDLVPQTGAAYEESWQSGQFDLLLSRTWGIPYEPYGSFFCMASPGDKFHLVQSGMSGKRELDVIMRDTLVQNDGERMKEDMAYIMESLHNEAVYVPLTEVVSLAVYREGLSGPDMDSARGGLGIGAMEPLEP</sequence>
<dbReference type="Gene3D" id="3.40.190.10">
    <property type="entry name" value="Periplasmic binding protein-like II"/>
    <property type="match status" value="1"/>
</dbReference>
<dbReference type="Proteomes" id="UP000647491">
    <property type="component" value="Unassembled WGS sequence"/>
</dbReference>
<evidence type="ECO:0000256" key="1">
    <source>
        <dbReference type="SAM" id="SignalP"/>
    </source>
</evidence>
<dbReference type="EMBL" id="JACRTJ010000007">
    <property type="protein sequence ID" value="MBC8598228.1"/>
    <property type="molecule type" value="Genomic_DNA"/>
</dbReference>
<reference evidence="3 4" key="1">
    <citation type="submission" date="2020-08" db="EMBL/GenBank/DDBJ databases">
        <title>Genome public.</title>
        <authorList>
            <person name="Liu C."/>
            <person name="Sun Q."/>
        </authorList>
    </citation>
    <scope>NUCLEOTIDE SEQUENCE [LARGE SCALE GENOMIC DNA]</scope>
    <source>
        <strain evidence="3 4">BX10</strain>
    </source>
</reference>
<dbReference type="PIRSF" id="PIRSF002741">
    <property type="entry name" value="MppA"/>
    <property type="match status" value="1"/>
</dbReference>
<evidence type="ECO:0000313" key="3">
    <source>
        <dbReference type="EMBL" id="MBC8598228.1"/>
    </source>
</evidence>
<keyword evidence="4" id="KW-1185">Reference proteome</keyword>
<feature type="domain" description="Solute-binding protein family 5" evidence="2">
    <location>
        <begin position="100"/>
        <end position="479"/>
    </location>
</feature>
<organism evidence="3 4">
    <name type="scientific">Enterocloster hominis</name>
    <name type="common">ex Liu et al. 2021</name>
    <dbReference type="NCBI Taxonomy" id="2763663"/>
    <lineage>
        <taxon>Bacteria</taxon>
        <taxon>Bacillati</taxon>
        <taxon>Bacillota</taxon>
        <taxon>Clostridia</taxon>
        <taxon>Lachnospirales</taxon>
        <taxon>Lachnospiraceae</taxon>
        <taxon>Enterocloster</taxon>
    </lineage>
</organism>
<dbReference type="Pfam" id="PF00496">
    <property type="entry name" value="SBP_bac_5"/>
    <property type="match status" value="1"/>
</dbReference>